<dbReference type="PROSITE" id="PS51462">
    <property type="entry name" value="NUDIX"/>
    <property type="match status" value="1"/>
</dbReference>
<dbReference type="InterPro" id="IPR000086">
    <property type="entry name" value="NUDIX_hydrolase_dom"/>
</dbReference>
<evidence type="ECO:0000313" key="3">
    <source>
        <dbReference type="Proteomes" id="UP000316199"/>
    </source>
</evidence>
<reference evidence="2 3" key="1">
    <citation type="submission" date="2019-02" db="EMBL/GenBank/DDBJ databases">
        <title>Prokaryotic population dynamics and viral predation in marine succession experiment using metagenomics: the confinement effect.</title>
        <authorList>
            <person name="Haro-Moreno J.M."/>
            <person name="Rodriguez-Valera F."/>
            <person name="Lopez-Perez M."/>
        </authorList>
    </citation>
    <scope>NUCLEOTIDE SEQUENCE [LARGE SCALE GENOMIC DNA]</scope>
    <source>
        <strain evidence="2">MED-G157</strain>
    </source>
</reference>
<dbReference type="GO" id="GO:0003824">
    <property type="term" value="F:catalytic activity"/>
    <property type="evidence" value="ECO:0007669"/>
    <property type="project" value="UniProtKB-ARBA"/>
</dbReference>
<protein>
    <submittedName>
        <fullName evidence="2">NUDIX domain-containing protein</fullName>
    </submittedName>
</protein>
<accession>A0A520S2Z5</accession>
<sequence>MHRNNLLAKLVAYQKRYPEESGTIKRMLAFIKGNSRCFERNLSIGHVTGSAWLMDTKFEKTLLTHHRKLDRWLQPGGHADGDSDIAGVALRESREESGLQDIELVGDALFDIDIHLIPDGPKEKEHLHYDCRFLIRSLGTDQYIVSEESYDLAWVCLQDISRYTVDPSIRRMALKSACKSL</sequence>
<dbReference type="Proteomes" id="UP000316199">
    <property type="component" value="Unassembled WGS sequence"/>
</dbReference>
<dbReference type="Pfam" id="PF00293">
    <property type="entry name" value="NUDIX"/>
    <property type="match status" value="1"/>
</dbReference>
<dbReference type="SUPFAM" id="SSF55811">
    <property type="entry name" value="Nudix"/>
    <property type="match status" value="1"/>
</dbReference>
<dbReference type="CDD" id="cd03674">
    <property type="entry name" value="NUDIX_Hydrolase"/>
    <property type="match status" value="1"/>
</dbReference>
<comment type="caution">
    <text evidence="2">The sequence shown here is derived from an EMBL/GenBank/DDBJ whole genome shotgun (WGS) entry which is preliminary data.</text>
</comment>
<dbReference type="InterPro" id="IPR015797">
    <property type="entry name" value="NUDIX_hydrolase-like_dom_sf"/>
</dbReference>
<proteinExistence type="predicted"/>
<feature type="domain" description="Nudix hydrolase" evidence="1">
    <location>
        <begin position="44"/>
        <end position="178"/>
    </location>
</feature>
<organism evidence="2 3">
    <name type="scientific">OM182 bacterium</name>
    <dbReference type="NCBI Taxonomy" id="2510334"/>
    <lineage>
        <taxon>Bacteria</taxon>
        <taxon>Pseudomonadati</taxon>
        <taxon>Pseudomonadota</taxon>
        <taxon>Gammaproteobacteria</taxon>
        <taxon>OMG group</taxon>
        <taxon>OM182 clade</taxon>
    </lineage>
</organism>
<evidence type="ECO:0000313" key="2">
    <source>
        <dbReference type="EMBL" id="RZO76840.1"/>
    </source>
</evidence>
<dbReference type="Gene3D" id="3.90.79.10">
    <property type="entry name" value="Nucleoside Triphosphate Pyrophosphohydrolase"/>
    <property type="match status" value="1"/>
</dbReference>
<evidence type="ECO:0000259" key="1">
    <source>
        <dbReference type="PROSITE" id="PS51462"/>
    </source>
</evidence>
<gene>
    <name evidence="2" type="ORF">EVA68_03070</name>
</gene>
<dbReference type="AlphaFoldDB" id="A0A520S2Z5"/>
<dbReference type="EMBL" id="SHAG01000007">
    <property type="protein sequence ID" value="RZO76840.1"/>
    <property type="molecule type" value="Genomic_DNA"/>
</dbReference>
<name>A0A520S2Z5_9GAMM</name>